<dbReference type="EMBL" id="CAJOBE010061618">
    <property type="protein sequence ID" value="CAF4387966.1"/>
    <property type="molecule type" value="Genomic_DNA"/>
</dbReference>
<reference evidence="2" key="1">
    <citation type="submission" date="2021-02" db="EMBL/GenBank/DDBJ databases">
        <authorList>
            <person name="Nowell W R."/>
        </authorList>
    </citation>
    <scope>NUCLEOTIDE SEQUENCE</scope>
</reference>
<dbReference type="Proteomes" id="UP000663874">
    <property type="component" value="Unassembled WGS sequence"/>
</dbReference>
<feature type="non-terminal residue" evidence="2">
    <location>
        <position position="1"/>
    </location>
</feature>
<proteinExistence type="predicted"/>
<dbReference type="InterPro" id="IPR018846">
    <property type="entry name" value="Beta-prop_RSE1/DDB1/CPSF1_1st"/>
</dbReference>
<dbReference type="InterPro" id="IPR015943">
    <property type="entry name" value="WD40/YVTN_repeat-like_dom_sf"/>
</dbReference>
<evidence type="ECO:0000313" key="2">
    <source>
        <dbReference type="EMBL" id="CAF4387966.1"/>
    </source>
</evidence>
<evidence type="ECO:0000259" key="1">
    <source>
        <dbReference type="Pfam" id="PF10433"/>
    </source>
</evidence>
<organism evidence="2 3">
    <name type="scientific">Rotaria sordida</name>
    <dbReference type="NCBI Taxonomy" id="392033"/>
    <lineage>
        <taxon>Eukaryota</taxon>
        <taxon>Metazoa</taxon>
        <taxon>Spiralia</taxon>
        <taxon>Gnathifera</taxon>
        <taxon>Rotifera</taxon>
        <taxon>Eurotatoria</taxon>
        <taxon>Bdelloidea</taxon>
        <taxon>Philodinida</taxon>
        <taxon>Philodinidae</taxon>
        <taxon>Rotaria</taxon>
    </lineage>
</organism>
<evidence type="ECO:0000313" key="3">
    <source>
        <dbReference type="Proteomes" id="UP000663874"/>
    </source>
</evidence>
<name>A0A820NBC4_9BILA</name>
<accession>A0A820NBC4</accession>
<feature type="domain" description="RSE1/DDB1/CPSF1 first beta-propeller" evidence="1">
    <location>
        <begin position="12"/>
        <end position="95"/>
    </location>
</feature>
<dbReference type="PANTHER" id="PTHR10644">
    <property type="entry name" value="DNA REPAIR/RNA PROCESSING CPSF FAMILY"/>
    <property type="match status" value="1"/>
</dbReference>
<dbReference type="AlphaFoldDB" id="A0A820NBC4"/>
<dbReference type="InterPro" id="IPR050358">
    <property type="entry name" value="RSE1/DDB1/CFT1"/>
</dbReference>
<dbReference type="Gene3D" id="2.130.10.10">
    <property type="entry name" value="YVTN repeat-like/Quinoprotein amine dehydrogenase"/>
    <property type="match status" value="2"/>
</dbReference>
<dbReference type="Pfam" id="PF10433">
    <property type="entry name" value="Beta-prop_RSE1_1st"/>
    <property type="match status" value="1"/>
</dbReference>
<sequence>NYIVTVQRPTQVTALATGYFTSSNELNLIVAKNTHFEIYIIGSEGLKLVKDVCLYGRINVLKCFRLINMNKDVLFIFTDKYHGMILDCRKTDNDQYEILTKCHGLLKVDFNIFIKDD</sequence>
<protein>
    <recommendedName>
        <fullName evidence="1">RSE1/DDB1/CPSF1 first beta-propeller domain-containing protein</fullName>
    </recommendedName>
</protein>
<gene>
    <name evidence="2" type="ORF">FNK824_LOCUS43524</name>
</gene>
<comment type="caution">
    <text evidence="2">The sequence shown here is derived from an EMBL/GenBank/DDBJ whole genome shotgun (WGS) entry which is preliminary data.</text>
</comment>